<keyword evidence="15" id="KW-0175">Coiled coil</keyword>
<dbReference type="Pfam" id="PF00580">
    <property type="entry name" value="UvrD-helicase"/>
    <property type="match status" value="1"/>
</dbReference>
<evidence type="ECO:0000313" key="19">
    <source>
        <dbReference type="Proteomes" id="UP000003100"/>
    </source>
</evidence>
<name>C0CPC8_BLAHS</name>
<evidence type="ECO:0000256" key="5">
    <source>
        <dbReference type="ARBA" id="ARBA00022806"/>
    </source>
</evidence>
<dbReference type="Gene3D" id="3.40.50.300">
    <property type="entry name" value="P-loop containing nucleotide triphosphate hydrolases"/>
    <property type="match status" value="4"/>
</dbReference>
<dbReference type="PANTHER" id="PTHR11070">
    <property type="entry name" value="UVRD / RECB / PCRA DNA HELICASE FAMILY MEMBER"/>
    <property type="match status" value="1"/>
</dbReference>
<keyword evidence="3 13" id="KW-0227">DNA damage</keyword>
<keyword evidence="19" id="KW-1185">Reference proteome</keyword>
<keyword evidence="1 13" id="KW-0540">Nuclease</keyword>
<evidence type="ECO:0000256" key="8">
    <source>
        <dbReference type="ARBA" id="ARBA00023125"/>
    </source>
</evidence>
<dbReference type="InterPro" id="IPR038726">
    <property type="entry name" value="PDDEXK_AddAB-type"/>
</dbReference>
<evidence type="ECO:0000313" key="18">
    <source>
        <dbReference type="EMBL" id="EEG48366.1"/>
    </source>
</evidence>
<dbReference type="Pfam" id="PF12705">
    <property type="entry name" value="PDDEXK_1"/>
    <property type="match status" value="1"/>
</dbReference>
<dbReference type="PATRIC" id="fig|476272.21.peg.860"/>
<dbReference type="AlphaFoldDB" id="C0CPC8"/>
<dbReference type="InterPro" id="IPR027417">
    <property type="entry name" value="P-loop_NTPase"/>
</dbReference>
<comment type="cofactor">
    <cofactor evidence="13">
        <name>Mg(2+)</name>
        <dbReference type="ChEBI" id="CHEBI:18420"/>
    </cofactor>
</comment>
<dbReference type="GO" id="GO:0005524">
    <property type="term" value="F:ATP binding"/>
    <property type="evidence" value="ECO:0007669"/>
    <property type="project" value="UniProtKB-UniRule"/>
</dbReference>
<feature type="domain" description="UvrD-like helicase C-terminal" evidence="17">
    <location>
        <begin position="505"/>
        <end position="790"/>
    </location>
</feature>
<evidence type="ECO:0000256" key="13">
    <source>
        <dbReference type="HAMAP-Rule" id="MF_01451"/>
    </source>
</evidence>
<evidence type="ECO:0000256" key="10">
    <source>
        <dbReference type="ARBA" id="ARBA00023235"/>
    </source>
</evidence>
<dbReference type="EC" id="5.6.2.4" evidence="13"/>
<dbReference type="InterPro" id="IPR014016">
    <property type="entry name" value="UvrD-like_ATP-bd"/>
</dbReference>
<reference evidence="18 19" key="1">
    <citation type="submission" date="2009-01" db="EMBL/GenBank/DDBJ databases">
        <authorList>
            <person name="Fulton L."/>
            <person name="Clifton S."/>
            <person name="Fulton B."/>
            <person name="Xu J."/>
            <person name="Minx P."/>
            <person name="Pepin K.H."/>
            <person name="Johnson M."/>
            <person name="Bhonagiri V."/>
            <person name="Nash W.E."/>
            <person name="Mardis E.R."/>
            <person name="Wilson R.K."/>
        </authorList>
    </citation>
    <scope>NUCLEOTIDE SEQUENCE [LARGE SCALE GENOMIC DNA]</scope>
    <source>
        <strain evidence="19">DSM 10507 / JCM 14656 / S5a33</strain>
    </source>
</reference>
<dbReference type="Gene3D" id="1.10.274.50">
    <property type="match status" value="1"/>
</dbReference>
<evidence type="ECO:0000256" key="6">
    <source>
        <dbReference type="ARBA" id="ARBA00022839"/>
    </source>
</evidence>
<evidence type="ECO:0000256" key="7">
    <source>
        <dbReference type="ARBA" id="ARBA00022840"/>
    </source>
</evidence>
<dbReference type="InterPro" id="IPR014017">
    <property type="entry name" value="DNA_helicase_UvrD-like_C"/>
</dbReference>
<dbReference type="EC" id="3.1.-.-" evidence="13"/>
<dbReference type="EMBL" id="ACBZ01000151">
    <property type="protein sequence ID" value="EEG48366.1"/>
    <property type="molecule type" value="Genomic_DNA"/>
</dbReference>
<dbReference type="InterPro" id="IPR000212">
    <property type="entry name" value="DNA_helicase_UvrD/REP"/>
</dbReference>
<keyword evidence="7 13" id="KW-0067">ATP-binding</keyword>
<evidence type="ECO:0000259" key="16">
    <source>
        <dbReference type="PROSITE" id="PS51198"/>
    </source>
</evidence>
<keyword evidence="5 13" id="KW-0347">Helicase</keyword>
<feature type="binding site" evidence="14">
    <location>
        <begin position="24"/>
        <end position="31"/>
    </location>
    <ligand>
        <name>ATP</name>
        <dbReference type="ChEBI" id="CHEBI:30616"/>
    </ligand>
</feature>
<comment type="similarity">
    <text evidence="13">Belongs to the helicase family. AddA subfamily.</text>
</comment>
<dbReference type="Gene3D" id="3.90.320.10">
    <property type="match status" value="1"/>
</dbReference>
<dbReference type="InterPro" id="IPR014152">
    <property type="entry name" value="AddA"/>
</dbReference>
<evidence type="ECO:0000256" key="11">
    <source>
        <dbReference type="ARBA" id="ARBA00034617"/>
    </source>
</evidence>
<gene>
    <name evidence="13" type="primary">addA</name>
    <name evidence="18" type="ORF">RUMHYD_02729</name>
</gene>
<keyword evidence="4 13" id="KW-0378">Hydrolase</keyword>
<dbReference type="NCBIfam" id="TIGR02785">
    <property type="entry name" value="addA_Gpos"/>
    <property type="match status" value="1"/>
</dbReference>
<evidence type="ECO:0000256" key="9">
    <source>
        <dbReference type="ARBA" id="ARBA00023204"/>
    </source>
</evidence>
<evidence type="ECO:0000256" key="1">
    <source>
        <dbReference type="ARBA" id="ARBA00022722"/>
    </source>
</evidence>
<reference evidence="18 19" key="2">
    <citation type="submission" date="2009-02" db="EMBL/GenBank/DDBJ databases">
        <title>Draft genome sequence of Blautia hydrogenotrophica DSM 10507 (Ruminococcus hydrogenotrophicus DSM 10507).</title>
        <authorList>
            <person name="Sudarsanam P."/>
            <person name="Ley R."/>
            <person name="Guruge J."/>
            <person name="Turnbaugh P.J."/>
            <person name="Mahowald M."/>
            <person name="Liep D."/>
            <person name="Gordon J."/>
        </authorList>
    </citation>
    <scope>NUCLEOTIDE SEQUENCE [LARGE SCALE GENOMIC DNA]</scope>
    <source>
        <strain evidence="19">DSM 10507 / JCM 14656 / S5a33</strain>
    </source>
</reference>
<evidence type="ECO:0000256" key="14">
    <source>
        <dbReference type="PROSITE-ProRule" id="PRU00560"/>
    </source>
</evidence>
<dbReference type="GO" id="GO:0008408">
    <property type="term" value="F:3'-5' exonuclease activity"/>
    <property type="evidence" value="ECO:0007669"/>
    <property type="project" value="UniProtKB-UniRule"/>
</dbReference>
<dbReference type="GO" id="GO:0003690">
    <property type="term" value="F:double-stranded DNA binding"/>
    <property type="evidence" value="ECO:0007669"/>
    <property type="project" value="UniProtKB-UniRule"/>
</dbReference>
<dbReference type="GO" id="GO:0000724">
    <property type="term" value="P:double-strand break repair via homologous recombination"/>
    <property type="evidence" value="ECO:0007669"/>
    <property type="project" value="UniProtKB-UniRule"/>
</dbReference>
<dbReference type="GO" id="GO:0016887">
    <property type="term" value="F:ATP hydrolysis activity"/>
    <property type="evidence" value="ECO:0007669"/>
    <property type="project" value="RHEA"/>
</dbReference>
<evidence type="ECO:0000256" key="3">
    <source>
        <dbReference type="ARBA" id="ARBA00022763"/>
    </source>
</evidence>
<dbReference type="InterPro" id="IPR011335">
    <property type="entry name" value="Restrct_endonuc-II-like"/>
</dbReference>
<dbReference type="GeneID" id="86822699"/>
<dbReference type="GO" id="GO:0005829">
    <property type="term" value="C:cytosol"/>
    <property type="evidence" value="ECO:0007669"/>
    <property type="project" value="TreeGrafter"/>
</dbReference>
<evidence type="ECO:0000256" key="4">
    <source>
        <dbReference type="ARBA" id="ARBA00022801"/>
    </source>
</evidence>
<protein>
    <recommendedName>
        <fullName evidence="13">ATP-dependent helicase/nuclease subunit A</fullName>
        <ecNumber evidence="13">3.1.-.-</ecNumber>
        <ecNumber evidence="13">5.6.2.4</ecNumber>
    </recommendedName>
    <alternativeName>
        <fullName evidence="13">ATP-dependent helicase/nuclease AddA</fullName>
    </alternativeName>
    <alternativeName>
        <fullName evidence="13">DNA 3'-5' helicase AddA</fullName>
    </alternativeName>
</protein>
<dbReference type="Proteomes" id="UP000003100">
    <property type="component" value="Unassembled WGS sequence"/>
</dbReference>
<keyword evidence="8 13" id="KW-0238">DNA-binding</keyword>
<dbReference type="Pfam" id="PF13361">
    <property type="entry name" value="UvrD_C"/>
    <property type="match status" value="1"/>
</dbReference>
<keyword evidence="10 13" id="KW-0413">Isomerase</keyword>
<keyword evidence="9 13" id="KW-0234">DNA repair</keyword>
<comment type="catalytic activity">
    <reaction evidence="12 13">
        <text>ATP + H2O = ADP + phosphate + H(+)</text>
        <dbReference type="Rhea" id="RHEA:13065"/>
        <dbReference type="ChEBI" id="CHEBI:15377"/>
        <dbReference type="ChEBI" id="CHEBI:15378"/>
        <dbReference type="ChEBI" id="CHEBI:30616"/>
        <dbReference type="ChEBI" id="CHEBI:43474"/>
        <dbReference type="ChEBI" id="CHEBI:456216"/>
        <dbReference type="EC" id="5.6.2.4"/>
    </reaction>
</comment>
<dbReference type="SUPFAM" id="SSF52540">
    <property type="entry name" value="P-loop containing nucleoside triphosphate hydrolases"/>
    <property type="match status" value="1"/>
</dbReference>
<proteinExistence type="inferred from homology"/>
<dbReference type="HOGENOM" id="CLU_001114_3_1_9"/>
<evidence type="ECO:0000256" key="15">
    <source>
        <dbReference type="SAM" id="Coils"/>
    </source>
</evidence>
<keyword evidence="6 13" id="KW-0269">Exonuclease</keyword>
<dbReference type="eggNOG" id="COG1074">
    <property type="taxonomic scope" value="Bacteria"/>
</dbReference>
<feature type="domain" description="UvrD-like helicase ATP-binding" evidence="16">
    <location>
        <begin position="3"/>
        <end position="472"/>
    </location>
</feature>
<keyword evidence="2 13" id="KW-0547">Nucleotide-binding</keyword>
<dbReference type="HAMAP" id="MF_01451">
    <property type="entry name" value="AddA"/>
    <property type="match status" value="1"/>
</dbReference>
<dbReference type="GO" id="GO:0043138">
    <property type="term" value="F:3'-5' DNA helicase activity"/>
    <property type="evidence" value="ECO:0007669"/>
    <property type="project" value="UniProtKB-UniRule"/>
</dbReference>
<organism evidence="18 19">
    <name type="scientific">Blautia hydrogenotrophica (strain DSM 10507 / JCM 14656 / S5a33)</name>
    <name type="common">Ruminococcus hydrogenotrophicus</name>
    <dbReference type="NCBI Taxonomy" id="476272"/>
    <lineage>
        <taxon>Bacteria</taxon>
        <taxon>Bacillati</taxon>
        <taxon>Bacillota</taxon>
        <taxon>Clostridia</taxon>
        <taxon>Lachnospirales</taxon>
        <taxon>Lachnospiraceae</taxon>
        <taxon>Blautia</taxon>
    </lineage>
</organism>
<dbReference type="PANTHER" id="PTHR11070:SF48">
    <property type="entry name" value="ATP-DEPENDENT HELICASE_NUCLEASE SUBUNIT A"/>
    <property type="match status" value="1"/>
</dbReference>
<dbReference type="SUPFAM" id="SSF52980">
    <property type="entry name" value="Restriction endonuclease-like"/>
    <property type="match status" value="1"/>
</dbReference>
<evidence type="ECO:0000259" key="17">
    <source>
        <dbReference type="PROSITE" id="PS51217"/>
    </source>
</evidence>
<dbReference type="PROSITE" id="PS51198">
    <property type="entry name" value="UVRD_HELICASE_ATP_BIND"/>
    <property type="match status" value="1"/>
</dbReference>
<dbReference type="GO" id="GO:0033202">
    <property type="term" value="C:DNA helicase complex"/>
    <property type="evidence" value="ECO:0007669"/>
    <property type="project" value="TreeGrafter"/>
</dbReference>
<accession>C0CPC8</accession>
<comment type="function">
    <text evidence="13">The heterodimer acts as both an ATP-dependent DNA helicase and an ATP-dependent, dual-direction single-stranded exonuclease. Recognizes the chi site generating a DNA molecule suitable for the initiation of homologous recombination. The AddA nuclease domain is required for chi fragment generation; this subunit has the helicase and 3' -&gt; 5' nuclease activities.</text>
</comment>
<evidence type="ECO:0000256" key="12">
    <source>
        <dbReference type="ARBA" id="ARBA00048988"/>
    </source>
</evidence>
<feature type="coiled-coil region" evidence="15">
    <location>
        <begin position="288"/>
        <end position="315"/>
    </location>
</feature>
<dbReference type="RefSeq" id="WP_005950322.1">
    <property type="nucleotide sequence ID" value="NZ_CP136423.1"/>
</dbReference>
<dbReference type="InterPro" id="IPR011604">
    <property type="entry name" value="PDDEXK-like_dom_sf"/>
</dbReference>
<comment type="catalytic activity">
    <reaction evidence="11 13">
        <text>Couples ATP hydrolysis with the unwinding of duplex DNA by translocating in the 3'-5' direction.</text>
        <dbReference type="EC" id="5.6.2.4"/>
    </reaction>
</comment>
<sequence>MGVNWTSEQRKVIELRDRNILVSAAAGSGKTAVLVERIIQRITDEEKPVDIDRLLVMTFTRAAAGEMRVRLEQALSKRLEEDPENEYLQRQSTLLHNAQITTIDGFCSYLIRNYFHMIDLDPGYRTADEGELKLLRVDVVREVLEECYAQKSSDFEEFAECFAPGKSDEGLEELVLKLYDFAMSAPWPEEWLSQCVSIYEAEDWESVCDSVWMKEVWKHTDKILSDLRNLIQENMSLTQKSDGPYMYEPMVEADLALVERLCRITDYDEMGEALEGLSYARLSTKKDLAVSQLLKERVQENRKQMKERLGKLQEQYFYTTSEGILSDFRRCRGPMQVLITVTLRFLEKFSQKKREKNLVDFADMEHFALNILVKKEGERCTPTQAAWELSQRYEEILIDEYQDSNYVQEMLLTYVSGWAKQKKNIFMVGDVKQSIYRFRLAVPDLFMEKYHRYTLEDSQEQRIDLHKNFRSRAQVLDGINFLFRQIMGQELGKVEYDQEAALYPGAVFPEENSLESSDTELLLIPQETMELMEDKEATTQREVEALAIAQRIHQMVGKERVLDKDSGTYRPVRYGDIVVLLRTVSGWAEDFLRVFAGQGIPAYTASKTGYFSALEVVTVLNYLHICDNPLQEIPFTAVLHSPIVGCTAQELAILKTSAPKLPVYARCLHYVQEGEEVCLRRKLESFLKIFQEHRKKVPYTPIHQLIQEILEETGYGRYAGALPGGRQRQANLNMLVEKAMDFEQTSYRGLFNFIRYIEKIQKYNVDFGEVNLSGSSEDTVQILSIHKSKGLEFPIVFVAGMGKKFNQQDLNAMVVVHPDLGLGVDVVDPKLRVRCPTLPKQLIRAQLKDENLGEELRVFYVALTRAKEKLILTGTVSKLEKRIRDCAALLEREKERLPYSLLAGAQCGWDWILPALARHPAMEELYDRFEVFHGRALFEQEPAKFHIQVAEAETLVVGELEEKLQRQLLRERMEQENWEEPEDEETYRVLEERFSYLYPYEILEQIPVKVTVSELKRRQQAEEDSDFLYFEPDVIPLVPDFIEKKEEEYQGASRGTVYHRVMERLDYTRAGSEEQIQEQLEEMCLSGRMSRQERDCVKVEDIWKLLCSELGKRMALAAAQGRLYREQPFVISQPASQISREWPDRENILVQGMIDAWFLEEDHLVLVDYKTDRVYPGQERLLREKYRVQLENYAQALKRLTGKKVAEKVIYSFSMSKEIRV</sequence>
<dbReference type="PROSITE" id="PS51217">
    <property type="entry name" value="UVRD_HELICASE_CTER"/>
    <property type="match status" value="1"/>
</dbReference>
<evidence type="ECO:0000256" key="2">
    <source>
        <dbReference type="ARBA" id="ARBA00022741"/>
    </source>
</evidence>
<comment type="subunit">
    <text evidence="13">Heterodimer of AddA and AddB/RexB.</text>
</comment>